<keyword evidence="3 4" id="KW-0697">Rotamase</keyword>
<dbReference type="RefSeq" id="WP_049210250.1">
    <property type="nucleotide sequence ID" value="NZ_BGKS01000073.1"/>
</dbReference>
<comment type="catalytic activity">
    <reaction evidence="1 4">
        <text>[protein]-peptidylproline (omega=180) = [protein]-peptidylproline (omega=0)</text>
        <dbReference type="Rhea" id="RHEA:16237"/>
        <dbReference type="Rhea" id="RHEA-COMP:10747"/>
        <dbReference type="Rhea" id="RHEA-COMP:10748"/>
        <dbReference type="ChEBI" id="CHEBI:83833"/>
        <dbReference type="ChEBI" id="CHEBI:83834"/>
        <dbReference type="EC" id="5.2.1.8"/>
    </reaction>
</comment>
<organism evidence="9 10">
    <name type="scientific">Proteus mirabilis</name>
    <dbReference type="NCBI Taxonomy" id="584"/>
    <lineage>
        <taxon>Bacteria</taxon>
        <taxon>Pseudomonadati</taxon>
        <taxon>Pseudomonadota</taxon>
        <taxon>Gammaproteobacteria</taxon>
        <taxon>Enterobacterales</taxon>
        <taxon>Morganellaceae</taxon>
        <taxon>Proteus</taxon>
    </lineage>
</organism>
<keyword evidence="9" id="KW-0813">Transport</keyword>
<dbReference type="SUPFAM" id="SSF54534">
    <property type="entry name" value="FKBP-like"/>
    <property type="match status" value="1"/>
</dbReference>
<feature type="chain" id="PRO_5044168378" description="peptidylprolyl isomerase" evidence="7">
    <location>
        <begin position="21"/>
        <end position="822"/>
    </location>
</feature>
<evidence type="ECO:0000256" key="5">
    <source>
        <dbReference type="SAM" id="Coils"/>
    </source>
</evidence>
<dbReference type="InterPro" id="IPR001179">
    <property type="entry name" value="PPIase_FKBP_dom"/>
</dbReference>
<feature type="domain" description="PPIase FKBP-type" evidence="8">
    <location>
        <begin position="737"/>
        <end position="822"/>
    </location>
</feature>
<dbReference type="EMBL" id="CP021694">
    <property type="protein sequence ID" value="ARX34102.1"/>
    <property type="molecule type" value="Genomic_DNA"/>
</dbReference>
<dbReference type="GO" id="GO:0005776">
    <property type="term" value="C:autophagosome"/>
    <property type="evidence" value="ECO:0007669"/>
    <property type="project" value="TreeGrafter"/>
</dbReference>
<evidence type="ECO:0000313" key="10">
    <source>
        <dbReference type="Proteomes" id="UP000195540"/>
    </source>
</evidence>
<gene>
    <name evidence="9" type="ORF">AM402_08030</name>
</gene>
<dbReference type="PROSITE" id="PS50059">
    <property type="entry name" value="FKBP_PPIASE"/>
    <property type="match status" value="1"/>
</dbReference>
<dbReference type="GO" id="GO:0003755">
    <property type="term" value="F:peptidyl-prolyl cis-trans isomerase activity"/>
    <property type="evidence" value="ECO:0007669"/>
    <property type="project" value="UniProtKB-KW"/>
</dbReference>
<keyword evidence="9" id="KW-0762">Sugar transport</keyword>
<evidence type="ECO:0000256" key="4">
    <source>
        <dbReference type="PROSITE-ProRule" id="PRU00277"/>
    </source>
</evidence>
<keyword evidence="4" id="KW-0413">Isomerase</keyword>
<feature type="region of interest" description="Disordered" evidence="6">
    <location>
        <begin position="42"/>
        <end position="89"/>
    </location>
</feature>
<evidence type="ECO:0000313" key="9">
    <source>
        <dbReference type="EMBL" id="ARX34102.1"/>
    </source>
</evidence>
<keyword evidence="7" id="KW-0732">Signal</keyword>
<accession>A0AAJ1DH91</accession>
<dbReference type="EC" id="5.2.1.8" evidence="2 4"/>
<evidence type="ECO:0000256" key="1">
    <source>
        <dbReference type="ARBA" id="ARBA00000971"/>
    </source>
</evidence>
<sequence>MKLKQSACLAFMMFPALSFANNEFNFVIEDFDRYLEAQQPVDIKPEPSATISSSSTPDQRSGTVRSTVTLKEKPPQKPQQKIQPKQPVVRNEHQTVVRNEHQPVVATPSVPQVTLSEQCSVVSTNTNKINSDYTHYLTPLLSFVPIKPQFTPEDLNRYYQSKSVVYNPLMLYTRKRYPGQPYQSTDNTLLDFIPNTVYSVTEIPFHFLYQFKRSLLDHKQPLFNKELLNRLANTREKYQRLYQKFTEQTALLTESLTKLQTAEEKVQQLTAELAKTQDKLAVANNLLNDDSLKQSVAKLQNELAQSKKEQDTLLAQLAEKDQLLFDATEKNKVLTKQQEDFDIQAQKLNQLTTHVAQLEQQKQQLQSQYGQAQRLLTNNSAKKEIEVLQNSLTNLSAVRQSLENQLAKNKASFEATLAKNNQLIDTQRQQIAQLNDHIKKINQEQQQLNHSLVTLQQQKAQADDQLTQIPALKLELQNKVNELAELKKSLSTGEKAFDALISEKNGVIAKLEKAQADLANKYQALDTQFKENNTTIGQLKESKIANDNAYAQLEKQLAEKQSLTDKLTTQLTQAKDQLAKQNSESNQLIASLKQQQVESTAQFKQQESVLANSQKEFNEVSKQLEAQRALTKTLEEKELKLSEQLKEKESEIKKINSESASVQKENKTLKQQLDKAMGEGQIIASQLAYAYSIIGKDNAQRNKSILSEIQKQNYVQYDDNTYFKILKQGKPVDSIAGKTVVFAMHEQLTDGTVTLNYDKAKPLILPYRQLPLPLNTFVAKAGLNGKAKIYIKPDGGYGKDGIPGQVPPESMSIVTIEILAIK</sequence>
<evidence type="ECO:0000256" key="2">
    <source>
        <dbReference type="ARBA" id="ARBA00013194"/>
    </source>
</evidence>
<evidence type="ECO:0000259" key="8">
    <source>
        <dbReference type="PROSITE" id="PS50059"/>
    </source>
</evidence>
<feature type="compositionally biased region" description="Low complexity" evidence="6">
    <location>
        <begin position="78"/>
        <end position="87"/>
    </location>
</feature>
<feature type="coiled-coil region" evidence="5">
    <location>
        <begin position="224"/>
        <end position="316"/>
    </location>
</feature>
<protein>
    <recommendedName>
        <fullName evidence="2 4">peptidylprolyl isomerase</fullName>
        <ecNumber evidence="2 4">5.2.1.8</ecNumber>
    </recommendedName>
</protein>
<dbReference type="Proteomes" id="UP000195540">
    <property type="component" value="Chromosome"/>
</dbReference>
<dbReference type="AlphaFoldDB" id="A0AAJ1DH91"/>
<dbReference type="GO" id="GO:0005764">
    <property type="term" value="C:lysosome"/>
    <property type="evidence" value="ECO:0007669"/>
    <property type="project" value="TreeGrafter"/>
</dbReference>
<dbReference type="Gene3D" id="3.10.50.40">
    <property type="match status" value="1"/>
</dbReference>
<reference evidence="9 10" key="1">
    <citation type="submission" date="2017-05" db="EMBL/GenBank/DDBJ databases">
        <title>Whole genome sequencing of Proteus mirabilis AR_0155.</title>
        <authorList>
            <person name="Conlan S."/>
            <person name="Thomas P.J."/>
            <person name="Mullikin J."/>
            <person name="Frank K.M."/>
            <person name="Segre J.A."/>
        </authorList>
    </citation>
    <scope>NUCLEOTIDE SEQUENCE [LARGE SCALE GENOMIC DNA]</scope>
    <source>
        <strain evidence="9 10">AR_0155</strain>
    </source>
</reference>
<evidence type="ECO:0000256" key="6">
    <source>
        <dbReference type="SAM" id="MobiDB-lite"/>
    </source>
</evidence>
<dbReference type="InterPro" id="IPR046357">
    <property type="entry name" value="PPIase_dom_sf"/>
</dbReference>
<evidence type="ECO:0000256" key="3">
    <source>
        <dbReference type="ARBA" id="ARBA00023110"/>
    </source>
</evidence>
<dbReference type="PANTHER" id="PTHR46753">
    <property type="entry name" value="FYVE AND COILED-COIL DOMAIN-CONTAINING PROTEIN 1"/>
    <property type="match status" value="1"/>
</dbReference>
<name>A0AAJ1DH91_PROMI</name>
<feature type="coiled-coil region" evidence="5">
    <location>
        <begin position="341"/>
        <end position="679"/>
    </location>
</feature>
<dbReference type="PANTHER" id="PTHR46753:SF2">
    <property type="entry name" value="FYVE AND COILED-COIL DOMAIN-CONTAINING PROTEIN 1"/>
    <property type="match status" value="1"/>
</dbReference>
<proteinExistence type="predicted"/>
<feature type="compositionally biased region" description="Polar residues" evidence="6">
    <location>
        <begin position="49"/>
        <end position="69"/>
    </location>
</feature>
<evidence type="ECO:0000256" key="7">
    <source>
        <dbReference type="SAM" id="SignalP"/>
    </source>
</evidence>
<keyword evidence="5" id="KW-0175">Coiled coil</keyword>
<feature type="signal peptide" evidence="7">
    <location>
        <begin position="1"/>
        <end position="20"/>
    </location>
</feature>